<name>A0A3A4JXZ9_9NOCA</name>
<keyword evidence="6 8" id="KW-0456">Lyase</keyword>
<dbReference type="InterPro" id="IPR036778">
    <property type="entry name" value="OHCU_decarboxylase_sf"/>
</dbReference>
<dbReference type="NCBIfam" id="NF010372">
    <property type="entry name" value="PRK13798.1"/>
    <property type="match status" value="1"/>
</dbReference>
<sequence length="160" mass="17061">MTLAEFNSAAEEQLSPLLHSCCDAAAWVREMLAQRPYPDVNSALAAADTAARALTGPEVDAAAAAHPRLGEPVAGTDPHAEWARSEQSDVAGSAALAADNRAYEHRFGRVFLISASGRSTEEIRTALRRRLANDDATEAAVVADELREIAVRRLREVLGG</sequence>
<dbReference type="Gene3D" id="1.10.3330.10">
    <property type="entry name" value="Oxo-4-hydroxy-4-carboxy-5-ureidoimidazoline decarboxylase"/>
    <property type="match status" value="1"/>
</dbReference>
<keyword evidence="4" id="KW-0659">Purine metabolism</keyword>
<evidence type="ECO:0000256" key="5">
    <source>
        <dbReference type="ARBA" id="ARBA00022793"/>
    </source>
</evidence>
<dbReference type="SUPFAM" id="SSF158694">
    <property type="entry name" value="UraD-Like"/>
    <property type="match status" value="1"/>
</dbReference>
<dbReference type="NCBIfam" id="TIGR03180">
    <property type="entry name" value="UraD_2"/>
    <property type="match status" value="1"/>
</dbReference>
<dbReference type="Proteomes" id="UP000266677">
    <property type="component" value="Unassembled WGS sequence"/>
</dbReference>
<dbReference type="GO" id="GO:0019628">
    <property type="term" value="P:urate catabolic process"/>
    <property type="evidence" value="ECO:0007669"/>
    <property type="project" value="TreeGrafter"/>
</dbReference>
<proteinExistence type="predicted"/>
<evidence type="ECO:0000256" key="6">
    <source>
        <dbReference type="ARBA" id="ARBA00023239"/>
    </source>
</evidence>
<keyword evidence="9" id="KW-1185">Reference proteome</keyword>
<organism evidence="8 9">
    <name type="scientific">Nocardia panacis</name>
    <dbReference type="NCBI Taxonomy" id="2340916"/>
    <lineage>
        <taxon>Bacteria</taxon>
        <taxon>Bacillati</taxon>
        <taxon>Actinomycetota</taxon>
        <taxon>Actinomycetes</taxon>
        <taxon>Mycobacteriales</taxon>
        <taxon>Nocardiaceae</taxon>
        <taxon>Nocardia</taxon>
    </lineage>
</organism>
<dbReference type="GO" id="GO:0051997">
    <property type="term" value="F:2-oxo-4-hydroxy-4-carboxy-5-ureidoimidazoline decarboxylase activity"/>
    <property type="evidence" value="ECO:0007669"/>
    <property type="project" value="UniProtKB-EC"/>
</dbReference>
<comment type="pathway">
    <text evidence="2">Purine metabolism; urate degradation; (S)-allantoin from urate: step 3/3.</text>
</comment>
<comment type="caution">
    <text evidence="8">The sequence shown here is derived from an EMBL/GenBank/DDBJ whole genome shotgun (WGS) entry which is preliminary data.</text>
</comment>
<dbReference type="AlphaFoldDB" id="A0A3A4JXZ9"/>
<dbReference type="PANTHER" id="PTHR43466:SF1">
    <property type="entry name" value="2-OXO-4-HYDROXY-4-CARBOXY-5-UREIDOIMIDAZOLINE DECARBOXYLASE-RELATED"/>
    <property type="match status" value="1"/>
</dbReference>
<feature type="domain" description="Oxo-4-hydroxy-4-carboxy-5-ureidoimidazoline decarboxylase" evidence="7">
    <location>
        <begin position="7"/>
        <end position="155"/>
    </location>
</feature>
<dbReference type="Pfam" id="PF09349">
    <property type="entry name" value="OHCU_decarbox"/>
    <property type="match status" value="1"/>
</dbReference>
<reference evidence="8 9" key="1">
    <citation type="submission" date="2018-09" db="EMBL/GenBank/DDBJ databases">
        <title>YIM PH21274 draft genome.</title>
        <authorList>
            <person name="Miao C."/>
        </authorList>
    </citation>
    <scope>NUCLEOTIDE SEQUENCE [LARGE SCALE GENOMIC DNA]</scope>
    <source>
        <strain evidence="8 9">YIM PH 21724</strain>
    </source>
</reference>
<evidence type="ECO:0000256" key="4">
    <source>
        <dbReference type="ARBA" id="ARBA00022631"/>
    </source>
</evidence>
<gene>
    <name evidence="8" type="primary">uraD</name>
    <name evidence="8" type="ORF">D5S18_14545</name>
</gene>
<dbReference type="EC" id="4.1.1.97" evidence="3"/>
<evidence type="ECO:0000259" key="7">
    <source>
        <dbReference type="Pfam" id="PF09349"/>
    </source>
</evidence>
<dbReference type="GO" id="GO:0006144">
    <property type="term" value="P:purine nucleobase metabolic process"/>
    <property type="evidence" value="ECO:0007669"/>
    <property type="project" value="UniProtKB-KW"/>
</dbReference>
<accession>A0A3A4JXZ9</accession>
<dbReference type="EMBL" id="QZFU01000018">
    <property type="protein sequence ID" value="RJO75659.1"/>
    <property type="molecule type" value="Genomic_DNA"/>
</dbReference>
<dbReference type="PANTHER" id="PTHR43466">
    <property type="entry name" value="2-OXO-4-HYDROXY-4-CARBOXY-5-UREIDOIMIDAZOLINE DECARBOXYLASE-RELATED"/>
    <property type="match status" value="1"/>
</dbReference>
<comment type="catalytic activity">
    <reaction evidence="1">
        <text>5-hydroxy-2-oxo-4-ureido-2,5-dihydro-1H-imidazole-5-carboxylate + H(+) = (S)-allantoin + CO2</text>
        <dbReference type="Rhea" id="RHEA:26301"/>
        <dbReference type="ChEBI" id="CHEBI:15378"/>
        <dbReference type="ChEBI" id="CHEBI:15678"/>
        <dbReference type="ChEBI" id="CHEBI:16526"/>
        <dbReference type="ChEBI" id="CHEBI:58639"/>
        <dbReference type="EC" id="4.1.1.97"/>
    </reaction>
</comment>
<evidence type="ECO:0000256" key="1">
    <source>
        <dbReference type="ARBA" id="ARBA00001163"/>
    </source>
</evidence>
<keyword evidence="5" id="KW-0210">Decarboxylase</keyword>
<evidence type="ECO:0000313" key="9">
    <source>
        <dbReference type="Proteomes" id="UP000266677"/>
    </source>
</evidence>
<evidence type="ECO:0000313" key="8">
    <source>
        <dbReference type="EMBL" id="RJO75659.1"/>
    </source>
</evidence>
<evidence type="ECO:0000256" key="3">
    <source>
        <dbReference type="ARBA" id="ARBA00012257"/>
    </source>
</evidence>
<protein>
    <recommendedName>
        <fullName evidence="3">2-oxo-4-hydroxy-4-carboxy-5-ureidoimidazoline decarboxylase</fullName>
        <ecNumber evidence="3">4.1.1.97</ecNumber>
    </recommendedName>
</protein>
<dbReference type="InterPro" id="IPR018020">
    <property type="entry name" value="OHCU_decarboxylase"/>
</dbReference>
<evidence type="ECO:0000256" key="2">
    <source>
        <dbReference type="ARBA" id="ARBA00004754"/>
    </source>
</evidence>
<dbReference type="InterPro" id="IPR017595">
    <property type="entry name" value="OHCU_decarboxylase-2"/>
</dbReference>
<dbReference type="OrthoDB" id="5243781at2"/>